<keyword evidence="2" id="KW-1185">Reference proteome</keyword>
<accession>A0A8S1KKH6</accession>
<protein>
    <submittedName>
        <fullName evidence="1">Uncharacterized protein</fullName>
    </submittedName>
</protein>
<reference evidence="1" key="1">
    <citation type="submission" date="2021-01" db="EMBL/GenBank/DDBJ databases">
        <authorList>
            <consortium name="Genoscope - CEA"/>
            <person name="William W."/>
        </authorList>
    </citation>
    <scope>NUCLEOTIDE SEQUENCE</scope>
</reference>
<dbReference type="AlphaFoldDB" id="A0A8S1KKH6"/>
<gene>
    <name evidence="1" type="ORF">PPRIM_AZ9-3.1.T0240086</name>
</gene>
<name>A0A8S1KKH6_PARPR</name>
<comment type="caution">
    <text evidence="1">The sequence shown here is derived from an EMBL/GenBank/DDBJ whole genome shotgun (WGS) entry which is preliminary data.</text>
</comment>
<dbReference type="EMBL" id="CAJJDM010000022">
    <property type="protein sequence ID" value="CAD8055990.1"/>
    <property type="molecule type" value="Genomic_DNA"/>
</dbReference>
<dbReference type="Proteomes" id="UP000688137">
    <property type="component" value="Unassembled WGS sequence"/>
</dbReference>
<proteinExistence type="predicted"/>
<evidence type="ECO:0000313" key="2">
    <source>
        <dbReference type="Proteomes" id="UP000688137"/>
    </source>
</evidence>
<organism evidence="1 2">
    <name type="scientific">Paramecium primaurelia</name>
    <dbReference type="NCBI Taxonomy" id="5886"/>
    <lineage>
        <taxon>Eukaryota</taxon>
        <taxon>Sar</taxon>
        <taxon>Alveolata</taxon>
        <taxon>Ciliophora</taxon>
        <taxon>Intramacronucleata</taxon>
        <taxon>Oligohymenophorea</taxon>
        <taxon>Peniculida</taxon>
        <taxon>Parameciidae</taxon>
        <taxon>Paramecium</taxon>
    </lineage>
</organism>
<evidence type="ECO:0000313" key="1">
    <source>
        <dbReference type="EMBL" id="CAD8055990.1"/>
    </source>
</evidence>
<sequence length="101" mass="12048">MNKDQINSQSNLEISQNNKFQSQINHQIIQNSIYQTIIKLKNIFSKIKNKKSCKITNQSFLQCFKKYAKLYSQAYDKKESRLNFVNIQKKFTPSRILQRNL</sequence>